<evidence type="ECO:0000256" key="4">
    <source>
        <dbReference type="ARBA" id="ARBA00023125"/>
    </source>
</evidence>
<name>A0ABD1VJY5_9LAMI</name>
<keyword evidence="4" id="KW-0238">DNA-binding</keyword>
<evidence type="ECO:0000256" key="1">
    <source>
        <dbReference type="ARBA" id="ARBA00022723"/>
    </source>
</evidence>
<dbReference type="Pfam" id="PF25512">
    <property type="entry name" value="zf-CCCH_AtC3H23"/>
    <property type="match status" value="1"/>
</dbReference>
<dbReference type="Proteomes" id="UP001604277">
    <property type="component" value="Unassembled WGS sequence"/>
</dbReference>
<proteinExistence type="predicted"/>
<evidence type="ECO:0000256" key="3">
    <source>
        <dbReference type="ARBA" id="ARBA00022833"/>
    </source>
</evidence>
<dbReference type="InterPro" id="IPR045234">
    <property type="entry name" value="Unkempt-like"/>
</dbReference>
<reference evidence="7" key="1">
    <citation type="submission" date="2024-07" db="EMBL/GenBank/DDBJ databases">
        <title>Two chromosome-level genome assemblies of Korean endemic species Abeliophyllum distichum and Forsythia ovata (Oleaceae).</title>
        <authorList>
            <person name="Jang H."/>
        </authorList>
    </citation>
    <scope>NUCLEOTIDE SEQUENCE [LARGE SCALE GENOMIC DNA]</scope>
</reference>
<dbReference type="PANTHER" id="PTHR14493">
    <property type="entry name" value="UNKEMPT FAMILY MEMBER"/>
    <property type="match status" value="1"/>
</dbReference>
<comment type="caution">
    <text evidence="6">The sequence shown here is derived from an EMBL/GenBank/DDBJ whole genome shotgun (WGS) entry which is preliminary data.</text>
</comment>
<dbReference type="GO" id="GO:0008270">
    <property type="term" value="F:zinc ion binding"/>
    <property type="evidence" value="ECO:0007669"/>
    <property type="project" value="UniProtKB-KW"/>
</dbReference>
<feature type="domain" description="AtC3H23-like CCCH zinc finger" evidence="5">
    <location>
        <begin position="79"/>
        <end position="109"/>
    </location>
</feature>
<dbReference type="InterPro" id="IPR057444">
    <property type="entry name" value="Znf-CCCH_AtC3H23-like"/>
</dbReference>
<protein>
    <submittedName>
        <fullName evidence="6">Zinc finger CCCH domain-containing protein 49</fullName>
    </submittedName>
</protein>
<gene>
    <name evidence="6" type="ORF">Fot_19004</name>
</gene>
<evidence type="ECO:0000259" key="5">
    <source>
        <dbReference type="Pfam" id="PF25512"/>
    </source>
</evidence>
<dbReference type="GO" id="GO:0003677">
    <property type="term" value="F:DNA binding"/>
    <property type="evidence" value="ECO:0007669"/>
    <property type="project" value="UniProtKB-KW"/>
</dbReference>
<evidence type="ECO:0000313" key="6">
    <source>
        <dbReference type="EMBL" id="KAL2537613.1"/>
    </source>
</evidence>
<organism evidence="6 7">
    <name type="scientific">Forsythia ovata</name>
    <dbReference type="NCBI Taxonomy" id="205694"/>
    <lineage>
        <taxon>Eukaryota</taxon>
        <taxon>Viridiplantae</taxon>
        <taxon>Streptophyta</taxon>
        <taxon>Embryophyta</taxon>
        <taxon>Tracheophyta</taxon>
        <taxon>Spermatophyta</taxon>
        <taxon>Magnoliopsida</taxon>
        <taxon>eudicotyledons</taxon>
        <taxon>Gunneridae</taxon>
        <taxon>Pentapetalae</taxon>
        <taxon>asterids</taxon>
        <taxon>lamiids</taxon>
        <taxon>Lamiales</taxon>
        <taxon>Oleaceae</taxon>
        <taxon>Forsythieae</taxon>
        <taxon>Forsythia</taxon>
    </lineage>
</organism>
<dbReference type="EMBL" id="JBFOLJ010000005">
    <property type="protein sequence ID" value="KAL2537613.1"/>
    <property type="molecule type" value="Genomic_DNA"/>
</dbReference>
<evidence type="ECO:0000256" key="2">
    <source>
        <dbReference type="ARBA" id="ARBA00022771"/>
    </source>
</evidence>
<dbReference type="PANTHER" id="PTHR14493:SF147">
    <property type="entry name" value="ZINC FINGER CCCH DOMAIN-CONTAINING PROTEIN 23"/>
    <property type="match status" value="1"/>
</dbReference>
<sequence>MIGDTPKSNTTVQIPTWDYRCIEDPMAHIHSTSPDVSRYESALSALQRFLPSSKEEILHGEDGGSDDFHILVDVFSCEDFRMFDFKVKKCARYRSHDWMECPFAHPGKKDAGGISENIIISALLAQISKRVCVERVTPVSTSMAYLSAGST</sequence>
<keyword evidence="3" id="KW-0862">Zinc</keyword>
<keyword evidence="2" id="KW-0863">Zinc-finger</keyword>
<evidence type="ECO:0000313" key="7">
    <source>
        <dbReference type="Proteomes" id="UP001604277"/>
    </source>
</evidence>
<keyword evidence="1" id="KW-0479">Metal-binding</keyword>
<dbReference type="AlphaFoldDB" id="A0ABD1VJY5"/>
<accession>A0ABD1VJY5</accession>
<keyword evidence="7" id="KW-1185">Reference proteome</keyword>